<dbReference type="STRING" id="10228.B3S6E6"/>
<accession>B3S6E6</accession>
<proteinExistence type="inferred from homology"/>
<dbReference type="eggNOG" id="KOG4034">
    <property type="taxonomic scope" value="Eukaryota"/>
</dbReference>
<keyword evidence="3" id="KW-0689">Ribosomal protein</keyword>
<dbReference type="OMA" id="VYRDYRN"/>
<evidence type="ECO:0000256" key="7">
    <source>
        <dbReference type="ARBA" id="ARBA00035545"/>
    </source>
</evidence>
<evidence type="ECO:0000313" key="9">
    <source>
        <dbReference type="Proteomes" id="UP000009022"/>
    </source>
</evidence>
<dbReference type="AlphaFoldDB" id="B3S6E6"/>
<dbReference type="FunCoup" id="B3S6E6">
    <property type="interactions" value="1954"/>
</dbReference>
<dbReference type="Gene3D" id="3.30.780.10">
    <property type="entry name" value="SUI1-like domain"/>
    <property type="match status" value="1"/>
</dbReference>
<reference evidence="8 9" key="1">
    <citation type="journal article" date="2008" name="Nature">
        <title>The Trichoplax genome and the nature of placozoans.</title>
        <authorList>
            <person name="Srivastava M."/>
            <person name="Begovic E."/>
            <person name="Chapman J."/>
            <person name="Putnam N.H."/>
            <person name="Hellsten U."/>
            <person name="Kawashima T."/>
            <person name="Kuo A."/>
            <person name="Mitros T."/>
            <person name="Salamov A."/>
            <person name="Carpenter M.L."/>
            <person name="Signorovitch A.Y."/>
            <person name="Moreno M.A."/>
            <person name="Kamm K."/>
            <person name="Grimwood J."/>
            <person name="Schmutz J."/>
            <person name="Shapiro H."/>
            <person name="Grigoriev I.V."/>
            <person name="Buss L.W."/>
            <person name="Schierwater B."/>
            <person name="Dellaporta S.L."/>
            <person name="Rokhsar D.S."/>
        </authorList>
    </citation>
    <scope>NUCLEOTIDE SEQUENCE [LARGE SCALE GENOMIC DNA]</scope>
    <source>
        <strain evidence="8 9">Grell-BS-1999</strain>
    </source>
</reference>
<dbReference type="PANTHER" id="PTHR13477">
    <property type="entry name" value="MITOCHONDRIAL 39S RIBOSOMAL PROTEIN L49"/>
    <property type="match status" value="1"/>
</dbReference>
<dbReference type="GO" id="GO:0003735">
    <property type="term" value="F:structural constituent of ribosome"/>
    <property type="evidence" value="ECO:0000318"/>
    <property type="project" value="GO_Central"/>
</dbReference>
<comment type="similarity">
    <text evidence="2">Belongs to the mitochondrion-specific ribosomal protein mL49 family.</text>
</comment>
<keyword evidence="5" id="KW-0687">Ribonucleoprotein</keyword>
<dbReference type="Pfam" id="PF05046">
    <property type="entry name" value="Img2"/>
    <property type="match status" value="1"/>
</dbReference>
<dbReference type="KEGG" id="tad:TRIADDRAFT_59778"/>
<protein>
    <recommendedName>
        <fullName evidence="6">Large ribosomal subunit protein mL49</fullName>
    </recommendedName>
    <alternativeName>
        <fullName evidence="7">39S ribosomal protein L49, mitochondrial</fullName>
    </alternativeName>
</protein>
<dbReference type="RefSeq" id="XP_002115893.1">
    <property type="nucleotide sequence ID" value="XM_002115857.1"/>
</dbReference>
<comment type="subcellular location">
    <subcellularLocation>
        <location evidence="1">Mitochondrion</location>
    </subcellularLocation>
</comment>
<dbReference type="GeneID" id="6756969"/>
<evidence type="ECO:0000256" key="1">
    <source>
        <dbReference type="ARBA" id="ARBA00004173"/>
    </source>
</evidence>
<evidence type="ECO:0000256" key="4">
    <source>
        <dbReference type="ARBA" id="ARBA00023128"/>
    </source>
</evidence>
<dbReference type="EMBL" id="DS985252">
    <property type="protein sequence ID" value="EDV21745.1"/>
    <property type="molecule type" value="Genomic_DNA"/>
</dbReference>
<evidence type="ECO:0000256" key="2">
    <source>
        <dbReference type="ARBA" id="ARBA00005677"/>
    </source>
</evidence>
<dbReference type="InterPro" id="IPR007740">
    <property type="entry name" value="Ribosomal_mL49"/>
</dbReference>
<dbReference type="PANTHER" id="PTHR13477:SF0">
    <property type="entry name" value="LARGE RIBOSOMAL SUBUNIT PROTEIN ML49"/>
    <property type="match status" value="1"/>
</dbReference>
<organism evidence="8 9">
    <name type="scientific">Trichoplax adhaerens</name>
    <name type="common">Trichoplax reptans</name>
    <dbReference type="NCBI Taxonomy" id="10228"/>
    <lineage>
        <taxon>Eukaryota</taxon>
        <taxon>Metazoa</taxon>
        <taxon>Placozoa</taxon>
        <taxon>Uniplacotomia</taxon>
        <taxon>Trichoplacea</taxon>
        <taxon>Trichoplacidae</taxon>
        <taxon>Trichoplax</taxon>
    </lineage>
</organism>
<dbReference type="InParanoid" id="B3S6E6"/>
<dbReference type="GO" id="GO:0005762">
    <property type="term" value="C:mitochondrial large ribosomal subunit"/>
    <property type="evidence" value="ECO:0000318"/>
    <property type="project" value="GO_Central"/>
</dbReference>
<evidence type="ECO:0000313" key="8">
    <source>
        <dbReference type="EMBL" id="EDV21745.1"/>
    </source>
</evidence>
<keyword evidence="4" id="KW-0496">Mitochondrion</keyword>
<dbReference type="HOGENOM" id="CLU_1697778_0_0_1"/>
<dbReference type="GO" id="GO:0006412">
    <property type="term" value="P:translation"/>
    <property type="evidence" value="ECO:0007669"/>
    <property type="project" value="InterPro"/>
</dbReference>
<sequence length="155" mass="17928">MFPILASSLCRSRTRLLAYGSIWSRQIENLAPADQKRDRKAYHQINYNVYPHIPLRQIDSISGWMPPLDSPPPLPFRINRSKTNNIPVYSEIRKGRTLHLTIIRKIEGDLHAVKEGLKRLLGEDVQIQINEVNSQIFIKGKHVKPITKWLLLLGF</sequence>
<gene>
    <name evidence="8" type="ORF">TRIADDRAFT_59778</name>
</gene>
<dbReference type="Proteomes" id="UP000009022">
    <property type="component" value="Unassembled WGS sequence"/>
</dbReference>
<evidence type="ECO:0000256" key="6">
    <source>
        <dbReference type="ARBA" id="ARBA00035191"/>
    </source>
</evidence>
<dbReference type="PhylomeDB" id="B3S6E6"/>
<dbReference type="OrthoDB" id="19439at2759"/>
<keyword evidence="9" id="KW-1185">Reference proteome</keyword>
<dbReference type="FunFam" id="3.30.780.10:FF:000009">
    <property type="entry name" value="39S ribosomal protein L49, mitochondrial"/>
    <property type="match status" value="1"/>
</dbReference>
<evidence type="ECO:0000256" key="5">
    <source>
        <dbReference type="ARBA" id="ARBA00023274"/>
    </source>
</evidence>
<dbReference type="CTD" id="6756969"/>
<name>B3S6E6_TRIAD</name>
<evidence type="ECO:0000256" key="3">
    <source>
        <dbReference type="ARBA" id="ARBA00022980"/>
    </source>
</evidence>